<evidence type="ECO:0000313" key="3">
    <source>
        <dbReference type="Proteomes" id="UP000287033"/>
    </source>
</evidence>
<proteinExistence type="predicted"/>
<evidence type="ECO:0000313" key="2">
    <source>
        <dbReference type="EMBL" id="GCC17435.1"/>
    </source>
</evidence>
<feature type="compositionally biased region" description="Basic and acidic residues" evidence="1">
    <location>
        <begin position="139"/>
        <end position="154"/>
    </location>
</feature>
<dbReference type="EMBL" id="BEZZ01002709">
    <property type="protein sequence ID" value="GCC17435.1"/>
    <property type="molecule type" value="Genomic_DNA"/>
</dbReference>
<dbReference type="Gene3D" id="3.30.160.60">
    <property type="entry name" value="Classic Zinc Finger"/>
    <property type="match status" value="1"/>
</dbReference>
<dbReference type="STRING" id="137246.A0A401RH14"/>
<feature type="region of interest" description="Disordered" evidence="1">
    <location>
        <begin position="106"/>
        <end position="156"/>
    </location>
</feature>
<feature type="region of interest" description="Disordered" evidence="1">
    <location>
        <begin position="1"/>
        <end position="88"/>
    </location>
</feature>
<feature type="non-terminal residue" evidence="2">
    <location>
        <position position="354"/>
    </location>
</feature>
<reference evidence="2 3" key="1">
    <citation type="journal article" date="2018" name="Nat. Ecol. Evol.">
        <title>Shark genomes provide insights into elasmobranch evolution and the origin of vertebrates.</title>
        <authorList>
            <person name="Hara Y"/>
            <person name="Yamaguchi K"/>
            <person name="Onimaru K"/>
            <person name="Kadota M"/>
            <person name="Koyanagi M"/>
            <person name="Keeley SD"/>
            <person name="Tatsumi K"/>
            <person name="Tanaka K"/>
            <person name="Motone F"/>
            <person name="Kageyama Y"/>
            <person name="Nozu R"/>
            <person name="Adachi N"/>
            <person name="Nishimura O"/>
            <person name="Nakagawa R"/>
            <person name="Tanegashima C"/>
            <person name="Kiyatake I"/>
            <person name="Matsumoto R"/>
            <person name="Murakumo K"/>
            <person name="Nishida K"/>
            <person name="Terakita A"/>
            <person name="Kuratani S"/>
            <person name="Sato K"/>
            <person name="Hyodo S Kuraku.S."/>
        </authorList>
    </citation>
    <scope>NUCLEOTIDE SEQUENCE [LARGE SCALE GENOMIC DNA]</scope>
</reference>
<dbReference type="PANTHER" id="PTHR24099:SF6">
    <property type="entry name" value="FIBRONECTIN TYPE III AND SPRY DOMAIN-CONTAINING PROTEIN 2"/>
    <property type="match status" value="1"/>
</dbReference>
<sequence>MASESSREASGEQRLGEGAETRGERLLGQERPGNGDSLRFYCTGLYEPGEPAGGRSGLAAQEEQPVPASSWGLPREAGSADSPVESPSFRPAAVFDPFLQVVDSESACSPCSDPPLSPSSDLPSRIPLDRSHPGPLTRDLSRESEGDPQNRELPEGTVPDVFCQSCGIPIPAFEKLFGSHRHHRVAPLSLAVEAAKMDCQDNIRKLGQQLVQVETFVSHMEEIFVTVEENIGKQQHYLELQYDDLMQFLVQRYEDRCQELEEEKKLKLQKLYGELVSCGQNIDLYKELIESTEELFKTEDKQTFLKDGQTALARLEEFLQVDFNPELPTTTEFEKFPTDMPEVQRLIDTISSLP</sequence>
<name>A0A401RH14_CHIPU</name>
<dbReference type="AlphaFoldDB" id="A0A401RH14"/>
<dbReference type="PANTHER" id="PTHR24099">
    <property type="entry name" value="E3 UBIQUITIN-PROTEIN LIGASE TRIM36-RELATED"/>
    <property type="match status" value="1"/>
</dbReference>
<feature type="compositionally biased region" description="Basic and acidic residues" evidence="1">
    <location>
        <begin position="1"/>
        <end position="28"/>
    </location>
</feature>
<organism evidence="2 3">
    <name type="scientific">Chiloscyllium punctatum</name>
    <name type="common">Brownbanded bambooshark</name>
    <name type="synonym">Hemiscyllium punctatum</name>
    <dbReference type="NCBI Taxonomy" id="137246"/>
    <lineage>
        <taxon>Eukaryota</taxon>
        <taxon>Metazoa</taxon>
        <taxon>Chordata</taxon>
        <taxon>Craniata</taxon>
        <taxon>Vertebrata</taxon>
        <taxon>Chondrichthyes</taxon>
        <taxon>Elasmobranchii</taxon>
        <taxon>Galeomorphii</taxon>
        <taxon>Galeoidea</taxon>
        <taxon>Orectolobiformes</taxon>
        <taxon>Hemiscylliidae</taxon>
        <taxon>Chiloscyllium</taxon>
    </lineage>
</organism>
<comment type="caution">
    <text evidence="2">The sequence shown here is derived from an EMBL/GenBank/DDBJ whole genome shotgun (WGS) entry which is preliminary data.</text>
</comment>
<accession>A0A401RH14</accession>
<gene>
    <name evidence="2" type="ORF">chiPu_0020567</name>
</gene>
<evidence type="ECO:0000256" key="1">
    <source>
        <dbReference type="SAM" id="MobiDB-lite"/>
    </source>
</evidence>
<dbReference type="InterPro" id="IPR050617">
    <property type="entry name" value="E3_ligase_FN3/SPRY"/>
</dbReference>
<keyword evidence="3" id="KW-1185">Reference proteome</keyword>
<dbReference type="OrthoDB" id="6232067at2759"/>
<protein>
    <recommendedName>
        <fullName evidence="4">B box-type domain-containing protein</fullName>
    </recommendedName>
</protein>
<dbReference type="Proteomes" id="UP000287033">
    <property type="component" value="Unassembled WGS sequence"/>
</dbReference>
<evidence type="ECO:0008006" key="4">
    <source>
        <dbReference type="Google" id="ProtNLM"/>
    </source>
</evidence>